<dbReference type="AlphaFoldDB" id="A0A1G7S776"/>
<name>A0A1G7S776_9ACTN</name>
<sequence>MPRDFSEDILANLMRDQCILGVQQTPFPDLVNEGSTRALDTPLPGHRGPVPSACHLFRTRIINDFCEVYHSALQTATRNLTTLFREPTISIHHSDGNKSVTGELEHKVFNEPASYSSVNSLPDDLPGSQEAQGIDNVDKVIEYHPTRTVRMPLTILLHQDKGTRQILQPRVSGSISPIESDHQA</sequence>
<keyword evidence="2" id="KW-1185">Reference proteome</keyword>
<evidence type="ECO:0000313" key="1">
    <source>
        <dbReference type="EMBL" id="SDG18885.1"/>
    </source>
</evidence>
<dbReference type="Proteomes" id="UP000198923">
    <property type="component" value="Unassembled WGS sequence"/>
</dbReference>
<accession>A0A1G7S776</accession>
<dbReference type="EMBL" id="FNCN01000002">
    <property type="protein sequence ID" value="SDG18885.1"/>
    <property type="molecule type" value="Genomic_DNA"/>
</dbReference>
<proteinExistence type="predicted"/>
<gene>
    <name evidence="1" type="ORF">SAMN05421505_102195</name>
</gene>
<protein>
    <submittedName>
        <fullName evidence="1">Uncharacterized protein</fullName>
    </submittedName>
</protein>
<evidence type="ECO:0000313" key="2">
    <source>
        <dbReference type="Proteomes" id="UP000198923"/>
    </source>
</evidence>
<organism evidence="1 2">
    <name type="scientific">Sinosporangium album</name>
    <dbReference type="NCBI Taxonomy" id="504805"/>
    <lineage>
        <taxon>Bacteria</taxon>
        <taxon>Bacillati</taxon>
        <taxon>Actinomycetota</taxon>
        <taxon>Actinomycetes</taxon>
        <taxon>Streptosporangiales</taxon>
        <taxon>Streptosporangiaceae</taxon>
        <taxon>Sinosporangium</taxon>
    </lineage>
</organism>
<reference evidence="1 2" key="1">
    <citation type="submission" date="2016-10" db="EMBL/GenBank/DDBJ databases">
        <authorList>
            <person name="de Groot N.N."/>
        </authorList>
    </citation>
    <scope>NUCLEOTIDE SEQUENCE [LARGE SCALE GENOMIC DNA]</scope>
    <source>
        <strain evidence="1 2">CPCC 201354</strain>
    </source>
</reference>